<dbReference type="InterPro" id="IPR036291">
    <property type="entry name" value="NAD(P)-bd_dom_sf"/>
</dbReference>
<keyword evidence="2" id="KW-0560">Oxidoreductase</keyword>
<dbReference type="SUPFAM" id="SSF51735">
    <property type="entry name" value="NAD(P)-binding Rossmann-fold domains"/>
    <property type="match status" value="1"/>
</dbReference>
<evidence type="ECO:0000256" key="1">
    <source>
        <dbReference type="ARBA" id="ARBA00022857"/>
    </source>
</evidence>
<dbReference type="InterPro" id="IPR051468">
    <property type="entry name" value="Fungal_SecMetab_SDRs"/>
</dbReference>
<dbReference type="GO" id="GO:0016491">
    <property type="term" value="F:oxidoreductase activity"/>
    <property type="evidence" value="ECO:0007669"/>
    <property type="project" value="UniProtKB-KW"/>
</dbReference>
<keyword evidence="1" id="KW-0521">NADP</keyword>
<dbReference type="Proteomes" id="UP000827092">
    <property type="component" value="Unassembled WGS sequence"/>
</dbReference>
<accession>A0AAV6TKB7</accession>
<name>A0AAV6TKB7_9ARAC</name>
<dbReference type="Pfam" id="PF00106">
    <property type="entry name" value="adh_short"/>
    <property type="match status" value="1"/>
</dbReference>
<keyword evidence="4" id="KW-1185">Reference proteome</keyword>
<dbReference type="GO" id="GO:0005737">
    <property type="term" value="C:cytoplasm"/>
    <property type="evidence" value="ECO:0007669"/>
    <property type="project" value="TreeGrafter"/>
</dbReference>
<evidence type="ECO:0000256" key="2">
    <source>
        <dbReference type="ARBA" id="ARBA00023002"/>
    </source>
</evidence>
<dbReference type="EMBL" id="JAFNEN010002738">
    <property type="protein sequence ID" value="KAG8172410.1"/>
    <property type="molecule type" value="Genomic_DNA"/>
</dbReference>
<comment type="caution">
    <text evidence="3">The sequence shown here is derived from an EMBL/GenBank/DDBJ whole genome shotgun (WGS) entry which is preliminary data.</text>
</comment>
<sequence>ELENIKKSSDRCQVILIQADVTNKEDVKSLRNSIEEIVGDKGLNLLINNAGALRMGSFENLTEEDMLYHFKTNTVGPVTVFKEMLPLLVKGDHFKPNGIAIKTYELFQVKVLNISSMAGSIGDLGEIPLELVESTISYRTSKVWS</sequence>
<evidence type="ECO:0000313" key="3">
    <source>
        <dbReference type="EMBL" id="KAG8172410.1"/>
    </source>
</evidence>
<proteinExistence type="predicted"/>
<gene>
    <name evidence="3" type="ORF">JTE90_005491</name>
</gene>
<protein>
    <submittedName>
        <fullName evidence="3">Uncharacterized protein</fullName>
    </submittedName>
</protein>
<organism evidence="3 4">
    <name type="scientific">Oedothorax gibbosus</name>
    <dbReference type="NCBI Taxonomy" id="931172"/>
    <lineage>
        <taxon>Eukaryota</taxon>
        <taxon>Metazoa</taxon>
        <taxon>Ecdysozoa</taxon>
        <taxon>Arthropoda</taxon>
        <taxon>Chelicerata</taxon>
        <taxon>Arachnida</taxon>
        <taxon>Araneae</taxon>
        <taxon>Araneomorphae</taxon>
        <taxon>Entelegynae</taxon>
        <taxon>Araneoidea</taxon>
        <taxon>Linyphiidae</taxon>
        <taxon>Erigoninae</taxon>
        <taxon>Oedothorax</taxon>
    </lineage>
</organism>
<evidence type="ECO:0000313" key="4">
    <source>
        <dbReference type="Proteomes" id="UP000827092"/>
    </source>
</evidence>
<dbReference type="PANTHER" id="PTHR43544:SF7">
    <property type="entry name" value="NADB-LER2"/>
    <property type="match status" value="1"/>
</dbReference>
<dbReference type="AlphaFoldDB" id="A0AAV6TKB7"/>
<feature type="non-terminal residue" evidence="3">
    <location>
        <position position="1"/>
    </location>
</feature>
<dbReference type="PANTHER" id="PTHR43544">
    <property type="entry name" value="SHORT-CHAIN DEHYDROGENASE/REDUCTASE"/>
    <property type="match status" value="1"/>
</dbReference>
<dbReference type="InterPro" id="IPR002347">
    <property type="entry name" value="SDR_fam"/>
</dbReference>
<reference evidence="3 4" key="1">
    <citation type="journal article" date="2022" name="Nat. Ecol. Evol.">
        <title>A masculinizing supergene underlies an exaggerated male reproductive morph in a spider.</title>
        <authorList>
            <person name="Hendrickx F."/>
            <person name="De Corte Z."/>
            <person name="Sonet G."/>
            <person name="Van Belleghem S.M."/>
            <person name="Kostlbacher S."/>
            <person name="Vangestel C."/>
        </authorList>
    </citation>
    <scope>NUCLEOTIDE SEQUENCE [LARGE SCALE GENOMIC DNA]</scope>
    <source>
        <strain evidence="3">W744_W776</strain>
    </source>
</reference>
<dbReference type="Gene3D" id="3.40.50.720">
    <property type="entry name" value="NAD(P)-binding Rossmann-like Domain"/>
    <property type="match status" value="1"/>
</dbReference>